<feature type="signal peptide" evidence="2">
    <location>
        <begin position="1"/>
        <end position="24"/>
    </location>
</feature>
<dbReference type="Proteomes" id="UP000003257">
    <property type="component" value="Unassembled WGS sequence"/>
</dbReference>
<protein>
    <recommendedName>
        <fullName evidence="5">Pentapeptide MXKDX repeat protein</fullName>
    </recommendedName>
</protein>
<dbReference type="EMBL" id="ABID01000001">
    <property type="protein sequence ID" value="EDQ05717.1"/>
    <property type="molecule type" value="Genomic_DNA"/>
</dbReference>
<accession>A0ABM9X8B9</accession>
<keyword evidence="2" id="KW-0732">Signal</keyword>
<name>A0ABM9X8B9_9RHOB</name>
<evidence type="ECO:0008006" key="5">
    <source>
        <dbReference type="Google" id="ProtNLM"/>
    </source>
</evidence>
<gene>
    <name evidence="3" type="ORF">OIHEL45_02865</name>
</gene>
<evidence type="ECO:0000256" key="1">
    <source>
        <dbReference type="SAM" id="MobiDB-lite"/>
    </source>
</evidence>
<sequence>MTYTVKLTTAALTGFMFAASLAQAQEAKPEAGDMPMAKGHHMKGDMADMKGMEGMEGMEGMMPMMKMMAEMGPMMENCNKMMQSMNEHMETHHSEDQKG</sequence>
<reference evidence="3 4" key="1">
    <citation type="submission" date="2007-11" db="EMBL/GenBank/DDBJ databases">
        <authorList>
            <person name="Wagner-Dobler I."/>
            <person name="Ferriera S."/>
            <person name="Johnson J."/>
            <person name="Kravitz S."/>
            <person name="Beeson K."/>
            <person name="Sutton G."/>
            <person name="Rogers Y.-H."/>
            <person name="Friedman R."/>
            <person name="Frazier M."/>
            <person name="Venter J.C."/>
        </authorList>
    </citation>
    <scope>NUCLEOTIDE SEQUENCE [LARGE SCALE GENOMIC DNA]</scope>
    <source>
        <strain evidence="3 4">HEL-45</strain>
    </source>
</reference>
<evidence type="ECO:0000256" key="2">
    <source>
        <dbReference type="SAM" id="SignalP"/>
    </source>
</evidence>
<evidence type="ECO:0000313" key="4">
    <source>
        <dbReference type="Proteomes" id="UP000003257"/>
    </source>
</evidence>
<feature type="region of interest" description="Disordered" evidence="1">
    <location>
        <begin position="29"/>
        <end position="50"/>
    </location>
</feature>
<evidence type="ECO:0000313" key="3">
    <source>
        <dbReference type="EMBL" id="EDQ05717.1"/>
    </source>
</evidence>
<organism evidence="3 4">
    <name type="scientific">Sulfitobacter indolifex HEL-45</name>
    <dbReference type="NCBI Taxonomy" id="391624"/>
    <lineage>
        <taxon>Bacteria</taxon>
        <taxon>Pseudomonadati</taxon>
        <taxon>Pseudomonadota</taxon>
        <taxon>Alphaproteobacteria</taxon>
        <taxon>Rhodobacterales</taxon>
        <taxon>Roseobacteraceae</taxon>
        <taxon>Sulfitobacter</taxon>
    </lineage>
</organism>
<feature type="chain" id="PRO_5047239872" description="Pentapeptide MXKDX repeat protein" evidence="2">
    <location>
        <begin position="25"/>
        <end position="99"/>
    </location>
</feature>
<dbReference type="RefSeq" id="WP_007117787.1">
    <property type="nucleotide sequence ID" value="NZ_ABID01000001.1"/>
</dbReference>
<proteinExistence type="predicted"/>
<comment type="caution">
    <text evidence="3">The sequence shown here is derived from an EMBL/GenBank/DDBJ whole genome shotgun (WGS) entry which is preliminary data.</text>
</comment>
<keyword evidence="4" id="KW-1185">Reference proteome</keyword>